<evidence type="ECO:0000256" key="8">
    <source>
        <dbReference type="ARBA" id="ARBA00022692"/>
    </source>
</evidence>
<evidence type="ECO:0000256" key="11">
    <source>
        <dbReference type="ARBA" id="ARBA00023065"/>
    </source>
</evidence>
<evidence type="ECO:0000313" key="15">
    <source>
        <dbReference type="EMBL" id="PSF36013.1"/>
    </source>
</evidence>
<protein>
    <submittedName>
        <fullName evidence="15">Glutathione-regulated potassium-efflux system protein KefC</fullName>
    </submittedName>
</protein>
<keyword evidence="10 13" id="KW-1133">Transmembrane helix</keyword>
<dbReference type="AlphaFoldDB" id="A0A2T1LVY4"/>
<dbReference type="InterPro" id="IPR004771">
    <property type="entry name" value="K/H_exchanger"/>
</dbReference>
<evidence type="ECO:0000256" key="10">
    <source>
        <dbReference type="ARBA" id="ARBA00022989"/>
    </source>
</evidence>
<evidence type="ECO:0000256" key="6">
    <source>
        <dbReference type="ARBA" id="ARBA00022519"/>
    </source>
</evidence>
<dbReference type="FunFam" id="1.20.1530.20:FF:000001">
    <property type="entry name" value="Glutathione-regulated potassium-efflux system protein KefB"/>
    <property type="match status" value="1"/>
</dbReference>
<dbReference type="InterPro" id="IPR003148">
    <property type="entry name" value="RCK_N"/>
</dbReference>
<evidence type="ECO:0000256" key="5">
    <source>
        <dbReference type="ARBA" id="ARBA00022475"/>
    </source>
</evidence>
<keyword evidence="9" id="KW-0630">Potassium</keyword>
<sequence length="638" mass="70229">MQSEDFFFQAFIYLVAAVVSVPLAQKLGLGSVLGYLIAGVIIGPFGFGFVGQEKSDDVMHFAEFGVVMMLFLVGLELQPSLLWRLRMPILGLGGLQVSVTTILVAILGMIFGLSWQMAIAVGMILSMSSTAIALSTLKEKGLMKTEAGQSAFSVLLFQDIAVIPILALMPLLAMKNPVSHAANGLIFVAATENSTSLPPLLQALLVIGVVGGIIVAGRFLMRPVFRIIATTRLQEIFTATALLLVIGIALAMQQVGLSPALGTFVAGVVLADNEYRHELEGDIEPFKGLLLGLFFISVGASINFNLFFSQPLLILGLVIGLALVKFVILFGLGRFFKIELSQNLIFAFFLAQGGEFAFVLFSFATQNKVLTSDVAGPLVAVVAFSMIVTPLLALINDKFVQPLLTRATPEREADEIDETENPVIIVGFGRFGQIVGRLLIANGFKITVLEHNATQIELLRRFGWKVFYGDASRLDLLRAAGSEQAKLIVIAIDDREKILQTIELVHKHFPHLKILSRALDRRHAYELIRHGVDVIERETFASSLDMGVEALKLLGVRSYKAYRTARMFKEHDIQAMYEVAQLEGDEAQIIARSRQLSQDLEQLLRTDDRELKQDIDRAWDITELKREINEQNNIKQAT</sequence>
<name>A0A2T1LVY4_9CHRO</name>
<evidence type="ECO:0000259" key="14">
    <source>
        <dbReference type="PROSITE" id="PS51201"/>
    </source>
</evidence>
<feature type="transmembrane region" description="Helical" evidence="13">
    <location>
        <begin position="375"/>
        <end position="395"/>
    </location>
</feature>
<dbReference type="Pfam" id="PF00999">
    <property type="entry name" value="Na_H_Exchanger"/>
    <property type="match status" value="1"/>
</dbReference>
<keyword evidence="5" id="KW-1003">Cell membrane</keyword>
<dbReference type="Gene3D" id="3.40.50.720">
    <property type="entry name" value="NAD(P)-binding Rossmann-like Domain"/>
    <property type="match status" value="1"/>
</dbReference>
<reference evidence="15 16" key="2">
    <citation type="submission" date="2018-03" db="EMBL/GenBank/DDBJ databases">
        <authorList>
            <person name="Keele B.F."/>
        </authorList>
    </citation>
    <scope>NUCLEOTIDE SEQUENCE [LARGE SCALE GENOMIC DNA]</scope>
    <source>
        <strain evidence="15 16">CCALA 016</strain>
    </source>
</reference>
<feature type="transmembrane region" description="Helical" evidence="13">
    <location>
        <begin position="6"/>
        <end position="25"/>
    </location>
</feature>
<feature type="transmembrane region" description="Helical" evidence="13">
    <location>
        <begin position="58"/>
        <end position="77"/>
    </location>
</feature>
<evidence type="ECO:0000256" key="2">
    <source>
        <dbReference type="ARBA" id="ARBA00005551"/>
    </source>
</evidence>
<comment type="similarity">
    <text evidence="2">Belongs to the monovalent cation:proton antiporter 2 (CPA2) transporter (TC 2.A.37) family.</text>
</comment>
<keyword evidence="6" id="KW-0997">Cell inner membrane</keyword>
<feature type="transmembrane region" description="Helical" evidence="13">
    <location>
        <begin position="344"/>
        <end position="363"/>
    </location>
</feature>
<dbReference type="PROSITE" id="PS51201">
    <property type="entry name" value="RCK_N"/>
    <property type="match status" value="1"/>
</dbReference>
<keyword evidence="8 13" id="KW-0812">Transmembrane</keyword>
<comment type="caution">
    <text evidence="15">The sequence shown here is derived from an EMBL/GenBank/DDBJ whole genome shotgun (WGS) entry which is preliminary data.</text>
</comment>
<keyword evidence="12 13" id="KW-0472">Membrane</keyword>
<feature type="transmembrane region" description="Helical" evidence="13">
    <location>
        <begin position="312"/>
        <end position="332"/>
    </location>
</feature>
<evidence type="ECO:0000256" key="1">
    <source>
        <dbReference type="ARBA" id="ARBA00004429"/>
    </source>
</evidence>
<feature type="domain" description="RCK N-terminal" evidence="14">
    <location>
        <begin position="420"/>
        <end position="536"/>
    </location>
</feature>
<feature type="transmembrane region" description="Helical" evidence="13">
    <location>
        <begin position="233"/>
        <end position="251"/>
    </location>
</feature>
<evidence type="ECO:0000313" key="16">
    <source>
        <dbReference type="Proteomes" id="UP000239001"/>
    </source>
</evidence>
<dbReference type="InterPro" id="IPR036291">
    <property type="entry name" value="NAD(P)-bd_dom_sf"/>
</dbReference>
<dbReference type="EMBL" id="PXOH01000016">
    <property type="protein sequence ID" value="PSF36013.1"/>
    <property type="molecule type" value="Genomic_DNA"/>
</dbReference>
<feature type="transmembrane region" description="Helical" evidence="13">
    <location>
        <begin position="89"/>
        <end position="111"/>
    </location>
</feature>
<feature type="transmembrane region" description="Helical" evidence="13">
    <location>
        <begin position="32"/>
        <end position="52"/>
    </location>
</feature>
<keyword evidence="16" id="KW-1185">Reference proteome</keyword>
<dbReference type="Gene3D" id="1.20.1530.20">
    <property type="match status" value="1"/>
</dbReference>
<dbReference type="GO" id="GO:0005886">
    <property type="term" value="C:plasma membrane"/>
    <property type="evidence" value="ECO:0007669"/>
    <property type="project" value="UniProtKB-SubCell"/>
</dbReference>
<evidence type="ECO:0000256" key="4">
    <source>
        <dbReference type="ARBA" id="ARBA00022449"/>
    </source>
</evidence>
<dbReference type="InterPro" id="IPR038770">
    <property type="entry name" value="Na+/solute_symporter_sf"/>
</dbReference>
<dbReference type="GO" id="GO:1902600">
    <property type="term" value="P:proton transmembrane transport"/>
    <property type="evidence" value="ECO:0007669"/>
    <property type="project" value="InterPro"/>
</dbReference>
<organism evidence="15 16">
    <name type="scientific">Aphanothece hegewaldii CCALA 016</name>
    <dbReference type="NCBI Taxonomy" id="2107694"/>
    <lineage>
        <taxon>Bacteria</taxon>
        <taxon>Bacillati</taxon>
        <taxon>Cyanobacteriota</taxon>
        <taxon>Cyanophyceae</taxon>
        <taxon>Oscillatoriophycideae</taxon>
        <taxon>Chroococcales</taxon>
        <taxon>Aphanothecaceae</taxon>
        <taxon>Aphanothece</taxon>
    </lineage>
</organism>
<dbReference type="GO" id="GO:0015079">
    <property type="term" value="F:potassium ion transmembrane transporter activity"/>
    <property type="evidence" value="ECO:0007669"/>
    <property type="project" value="InterPro"/>
</dbReference>
<accession>A0A2T1LVY4</accession>
<dbReference type="Pfam" id="PF02254">
    <property type="entry name" value="TrkA_N"/>
    <property type="match status" value="1"/>
</dbReference>
<keyword evidence="7" id="KW-0633">Potassium transport</keyword>
<dbReference type="Proteomes" id="UP000239001">
    <property type="component" value="Unassembled WGS sequence"/>
</dbReference>
<dbReference type="SUPFAM" id="SSF51735">
    <property type="entry name" value="NAD(P)-binding Rossmann-fold domains"/>
    <property type="match status" value="1"/>
</dbReference>
<evidence type="ECO:0000256" key="12">
    <source>
        <dbReference type="ARBA" id="ARBA00023136"/>
    </source>
</evidence>
<evidence type="ECO:0000256" key="7">
    <source>
        <dbReference type="ARBA" id="ARBA00022538"/>
    </source>
</evidence>
<feature type="transmembrane region" description="Helical" evidence="13">
    <location>
        <begin position="287"/>
        <end position="306"/>
    </location>
</feature>
<dbReference type="InterPro" id="IPR006036">
    <property type="entry name" value="K_uptake_TrkA"/>
</dbReference>
<dbReference type="GO" id="GO:0015297">
    <property type="term" value="F:antiporter activity"/>
    <property type="evidence" value="ECO:0007669"/>
    <property type="project" value="UniProtKB-KW"/>
</dbReference>
<dbReference type="NCBIfam" id="NF002924">
    <property type="entry name" value="PRK03562.1"/>
    <property type="match status" value="1"/>
</dbReference>
<dbReference type="OrthoDB" id="9793589at2"/>
<dbReference type="NCBIfam" id="TIGR00932">
    <property type="entry name" value="2a37"/>
    <property type="match status" value="1"/>
</dbReference>
<dbReference type="InterPro" id="IPR006153">
    <property type="entry name" value="Cation/H_exchanger_TM"/>
</dbReference>
<comment type="subcellular location">
    <subcellularLocation>
        <location evidence="1">Cell inner membrane</location>
        <topology evidence="1">Multi-pass membrane protein</topology>
    </subcellularLocation>
</comment>
<dbReference type="PRINTS" id="PR00335">
    <property type="entry name" value="KUPTAKETRKA"/>
</dbReference>
<feature type="transmembrane region" description="Helical" evidence="13">
    <location>
        <begin position="149"/>
        <end position="173"/>
    </location>
</feature>
<feature type="transmembrane region" description="Helical" evidence="13">
    <location>
        <begin position="117"/>
        <end position="137"/>
    </location>
</feature>
<dbReference type="RefSeq" id="WP_106457660.1">
    <property type="nucleotide sequence ID" value="NZ_PXOH01000016.1"/>
</dbReference>
<gene>
    <name evidence="15" type="ORF">C7H19_14815</name>
</gene>
<evidence type="ECO:0000256" key="3">
    <source>
        <dbReference type="ARBA" id="ARBA00022448"/>
    </source>
</evidence>
<keyword evidence="11" id="KW-0406">Ion transport</keyword>
<keyword evidence="3" id="KW-0813">Transport</keyword>
<reference evidence="15 16" key="1">
    <citation type="submission" date="2018-03" db="EMBL/GenBank/DDBJ databases">
        <title>The ancient ancestry and fast evolution of plastids.</title>
        <authorList>
            <person name="Moore K.R."/>
            <person name="Magnabosco C."/>
            <person name="Momper L."/>
            <person name="Gold D.A."/>
            <person name="Bosak T."/>
            <person name="Fournier G.P."/>
        </authorList>
    </citation>
    <scope>NUCLEOTIDE SEQUENCE [LARGE SCALE GENOMIC DNA]</scope>
    <source>
        <strain evidence="15 16">CCALA 016</strain>
    </source>
</reference>
<feature type="transmembrane region" description="Helical" evidence="13">
    <location>
        <begin position="200"/>
        <end position="221"/>
    </location>
</feature>
<dbReference type="PANTHER" id="PTHR46157:SF4">
    <property type="entry name" value="K(+) EFFLUX ANTIPORTER 3, CHLOROPLASTIC"/>
    <property type="match status" value="1"/>
</dbReference>
<proteinExistence type="inferred from homology"/>
<dbReference type="PANTHER" id="PTHR46157">
    <property type="entry name" value="K(+) EFFLUX ANTIPORTER 3, CHLOROPLASTIC"/>
    <property type="match status" value="1"/>
</dbReference>
<keyword evidence="4" id="KW-0050">Antiport</keyword>
<evidence type="ECO:0000256" key="13">
    <source>
        <dbReference type="SAM" id="Phobius"/>
    </source>
</evidence>
<dbReference type="FunFam" id="3.40.50.720:FF:000036">
    <property type="entry name" value="Glutathione-regulated potassium-efflux system protein KefB"/>
    <property type="match status" value="1"/>
</dbReference>
<evidence type="ECO:0000256" key="9">
    <source>
        <dbReference type="ARBA" id="ARBA00022958"/>
    </source>
</evidence>